<evidence type="ECO:0000256" key="1">
    <source>
        <dbReference type="SAM" id="MobiDB-lite"/>
    </source>
</evidence>
<name>A0AA39Y9F9_9PEZI</name>
<feature type="region of interest" description="Disordered" evidence="1">
    <location>
        <begin position="170"/>
        <end position="231"/>
    </location>
</feature>
<feature type="compositionally biased region" description="Acidic residues" evidence="1">
    <location>
        <begin position="205"/>
        <end position="215"/>
    </location>
</feature>
<organism evidence="2 3">
    <name type="scientific">Cercophora newfieldiana</name>
    <dbReference type="NCBI Taxonomy" id="92897"/>
    <lineage>
        <taxon>Eukaryota</taxon>
        <taxon>Fungi</taxon>
        <taxon>Dikarya</taxon>
        <taxon>Ascomycota</taxon>
        <taxon>Pezizomycotina</taxon>
        <taxon>Sordariomycetes</taxon>
        <taxon>Sordariomycetidae</taxon>
        <taxon>Sordariales</taxon>
        <taxon>Lasiosphaeriaceae</taxon>
        <taxon>Cercophora</taxon>
    </lineage>
</organism>
<protein>
    <submittedName>
        <fullName evidence="2">Uncharacterized protein</fullName>
    </submittedName>
</protein>
<reference evidence="2" key="1">
    <citation type="submission" date="2023-06" db="EMBL/GenBank/DDBJ databases">
        <title>Genome-scale phylogeny and comparative genomics of the fungal order Sordariales.</title>
        <authorList>
            <consortium name="Lawrence Berkeley National Laboratory"/>
            <person name="Hensen N."/>
            <person name="Bonometti L."/>
            <person name="Westerberg I."/>
            <person name="Brannstrom I.O."/>
            <person name="Guillou S."/>
            <person name="Cros-Aarteil S."/>
            <person name="Calhoun S."/>
            <person name="Haridas S."/>
            <person name="Kuo A."/>
            <person name="Mondo S."/>
            <person name="Pangilinan J."/>
            <person name="Riley R."/>
            <person name="Labutti K."/>
            <person name="Andreopoulos B."/>
            <person name="Lipzen A."/>
            <person name="Chen C."/>
            <person name="Yanf M."/>
            <person name="Daum C."/>
            <person name="Ng V."/>
            <person name="Clum A."/>
            <person name="Steindorff A."/>
            <person name="Ohm R."/>
            <person name="Martin F."/>
            <person name="Silar P."/>
            <person name="Natvig D."/>
            <person name="Lalanne C."/>
            <person name="Gautier V."/>
            <person name="Ament-Velasquez S.L."/>
            <person name="Kruys A."/>
            <person name="Hutchinson M.I."/>
            <person name="Powell A.J."/>
            <person name="Barry K."/>
            <person name="Miller A.N."/>
            <person name="Grigoriev I.V."/>
            <person name="Debuchy R."/>
            <person name="Gladieux P."/>
            <person name="Thoren M.H."/>
            <person name="Johannesson H."/>
        </authorList>
    </citation>
    <scope>NUCLEOTIDE SEQUENCE</scope>
    <source>
        <strain evidence="2">SMH2532-1</strain>
    </source>
</reference>
<evidence type="ECO:0000313" key="2">
    <source>
        <dbReference type="EMBL" id="KAK0648509.1"/>
    </source>
</evidence>
<evidence type="ECO:0000313" key="3">
    <source>
        <dbReference type="Proteomes" id="UP001174936"/>
    </source>
</evidence>
<dbReference type="Proteomes" id="UP001174936">
    <property type="component" value="Unassembled WGS sequence"/>
</dbReference>
<proteinExistence type="predicted"/>
<dbReference type="EMBL" id="JAULSV010000003">
    <property type="protein sequence ID" value="KAK0648509.1"/>
    <property type="molecule type" value="Genomic_DNA"/>
</dbReference>
<keyword evidence="3" id="KW-1185">Reference proteome</keyword>
<comment type="caution">
    <text evidence="2">The sequence shown here is derived from an EMBL/GenBank/DDBJ whole genome shotgun (WGS) entry which is preliminary data.</text>
</comment>
<accession>A0AA39Y9F9</accession>
<dbReference type="AlphaFoldDB" id="A0AA39Y9F9"/>
<gene>
    <name evidence="2" type="ORF">B0T16DRAFT_491291</name>
</gene>
<sequence>MPQMEPKSASATGAYQFVIDDPSKVTIVSDRGESRYRAERPELTQRRALRLPLDDAEIDENVIEKTVERLRRGLVSSFIGGHPTLFLPRHKFDEIVTPEVVFDIVCRLALSKDNELEALYQQARAQLSQERFFLNHSRLLKVFFQDLRNEAQNHTSDRFRKATYYLQSREREASTAPIKPTAENKILAPVEDATQRPPPIREAVADDDVESEESESEHGNEETNNQPDPSDEIKYLLGLFTEGPAFEAFKSGLRSFLNPPSTVTEAVSTNNPVVIRRYIRRHFDEMVTGDYPWVKELRDMDLTDDEIARILLDQAVDAPWIFFEPQEVDAETIDRDHHIPGCTIIGRLSALFKSYVVWQELSLSPGSERCGMVSSAFWEPSNKMLWSAKLRFCHQLKKTKISRYRSDCPELPGHSNDSAWQLLTSRRLCCNAFTLLHQSDDSEGVVTMKRVPFWSVQSFLASLVTMDSWEYDNLATERSISTLTLLGELSGILSPLISPGLPQGDTDGTEAALHYSALAVQVLCLAFLSYSQGHTGPVQPFFLDAPVEKITLCGIGGFFAGRYGTVEAQLKSLSCLGDMLGGPVLCFSRIEPRAPEKKVVDSSLRHDLCANVQDMIDTWGPGNLVLADKGPGILGVHLGGGVICADSGDDKAGAGDAPMLCHWSPYGLAAEGKSNPRPFSSGVLIRVASTVTENAQCVRDEGEWWSKSSSCEEFRDLGTHHAYWAQHERQVMGQGGQYIVVGANVVWNRVQACTLKQRKIEAADNELVPFLDDPFGVQVSFCTGVSRRVTLRKMLADLMPVFAKASIKPEEVAAWAVLRDTHKILNLLRDDTRKIKEWLIALPEANHRDYAMTLIRDILKILQHTGFNADTQLLNIAWPHESDLRKCFQIPCTDEGAWLRFFADSNDCVTFAYITTKCLETGSIKCRGSTTPWGNAVTVLETAVLCLSTPRLAVQLTNATKLEHKMVYFFRKSEGKFYVQAEQVLPAGPMKLVLCSAISPSKVQARVREMFHIRDKQPICLRERRAMEALMAEAVSPEEIPLLDPITITRSSLHFNTVKAHRDFPPTYSAVSYTWGDEEASKYI</sequence>